<dbReference type="InterPro" id="IPR050111">
    <property type="entry name" value="C-type_lectin/snaclec_domain"/>
</dbReference>
<evidence type="ECO:0000259" key="3">
    <source>
        <dbReference type="PROSITE" id="PS50234"/>
    </source>
</evidence>
<dbReference type="Gene3D" id="3.40.50.410">
    <property type="entry name" value="von Willebrand factor, type A domain"/>
    <property type="match status" value="1"/>
</dbReference>
<accession>A0A2K1STF7</accession>
<comment type="caution">
    <text evidence="4">The sequence shown here is derived from an EMBL/GenBank/DDBJ whole genome shotgun (WGS) entry which is preliminary data.</text>
</comment>
<protein>
    <recommendedName>
        <fullName evidence="6">von Willebrand factor type A domain protein</fullName>
    </recommendedName>
</protein>
<evidence type="ECO:0000256" key="1">
    <source>
        <dbReference type="SAM" id="Phobius"/>
    </source>
</evidence>
<feature type="domain" description="C-type lectin" evidence="2">
    <location>
        <begin position="364"/>
        <end position="476"/>
    </location>
</feature>
<feature type="transmembrane region" description="Helical" evidence="1">
    <location>
        <begin position="34"/>
        <end position="54"/>
    </location>
</feature>
<name>A0A2K1STF7_GARVA</name>
<proteinExistence type="predicted"/>
<dbReference type="CDD" id="cd00198">
    <property type="entry name" value="vWFA"/>
    <property type="match status" value="1"/>
</dbReference>
<dbReference type="PROSITE" id="PS50234">
    <property type="entry name" value="VWFA"/>
    <property type="match status" value="1"/>
</dbReference>
<dbReference type="SMART" id="SM00034">
    <property type="entry name" value="CLECT"/>
    <property type="match status" value="1"/>
</dbReference>
<keyword evidence="1" id="KW-0812">Transmembrane</keyword>
<dbReference type="SMART" id="SM00327">
    <property type="entry name" value="VWA"/>
    <property type="match status" value="1"/>
</dbReference>
<evidence type="ECO:0008006" key="6">
    <source>
        <dbReference type="Google" id="ProtNLM"/>
    </source>
</evidence>
<dbReference type="InterPro" id="IPR016187">
    <property type="entry name" value="CTDL_fold"/>
</dbReference>
<keyword evidence="1" id="KW-0472">Membrane</keyword>
<dbReference type="CDD" id="cd00037">
    <property type="entry name" value="CLECT"/>
    <property type="match status" value="1"/>
</dbReference>
<dbReference type="InterPro" id="IPR001304">
    <property type="entry name" value="C-type_lectin-like"/>
</dbReference>
<dbReference type="PANTHER" id="PTHR22803">
    <property type="entry name" value="MANNOSE, PHOSPHOLIPASE, LECTIN RECEPTOR RELATED"/>
    <property type="match status" value="1"/>
</dbReference>
<evidence type="ECO:0000313" key="5">
    <source>
        <dbReference type="Proteomes" id="UP000236146"/>
    </source>
</evidence>
<feature type="domain" description="VWFA" evidence="3">
    <location>
        <begin position="146"/>
        <end position="309"/>
    </location>
</feature>
<keyword evidence="1" id="KW-1133">Transmembrane helix</keyword>
<dbReference type="AlphaFoldDB" id="A0A2K1STF7"/>
<dbReference type="SUPFAM" id="SSF53300">
    <property type="entry name" value="vWA-like"/>
    <property type="match status" value="1"/>
</dbReference>
<dbReference type="Pfam" id="PF00059">
    <property type="entry name" value="Lectin_C"/>
    <property type="match status" value="1"/>
</dbReference>
<dbReference type="Pfam" id="PF00092">
    <property type="entry name" value="VWA"/>
    <property type="match status" value="1"/>
</dbReference>
<dbReference type="InterPro" id="IPR036465">
    <property type="entry name" value="vWFA_dom_sf"/>
</dbReference>
<dbReference type="Gene3D" id="3.10.100.10">
    <property type="entry name" value="Mannose-Binding Protein A, subunit A"/>
    <property type="match status" value="1"/>
</dbReference>
<dbReference type="Proteomes" id="UP000236146">
    <property type="component" value="Unassembled WGS sequence"/>
</dbReference>
<reference evidence="4 5" key="1">
    <citation type="submission" date="2016-10" db="EMBL/GenBank/DDBJ databases">
        <authorList>
            <person name="Varghese N."/>
        </authorList>
    </citation>
    <scope>NUCLEOTIDE SEQUENCE [LARGE SCALE GENOMIC DNA]</scope>
    <source>
        <strain evidence="4 5">KA00225</strain>
    </source>
</reference>
<evidence type="ECO:0000313" key="4">
    <source>
        <dbReference type="EMBL" id="PNS42841.1"/>
    </source>
</evidence>
<gene>
    <name evidence="4" type="ORF">BFS05_06215</name>
</gene>
<evidence type="ECO:0000259" key="2">
    <source>
        <dbReference type="PROSITE" id="PS50041"/>
    </source>
</evidence>
<dbReference type="PROSITE" id="PS50041">
    <property type="entry name" value="C_TYPE_LECTIN_2"/>
    <property type="match status" value="1"/>
</dbReference>
<dbReference type="OrthoDB" id="9790144at2"/>
<dbReference type="InterPro" id="IPR002035">
    <property type="entry name" value="VWF_A"/>
</dbReference>
<sequence>MGNVYTQASGPAMRQAAVSAAGAATKAGIAGWKIATICISILAAIGIIGGIWGYNAWVNRFQVPYGELHSKLLSSKKAQAYKVKIVGSDVSNYPDVKLYFSVTDKSGNSLELDSPTAAIKEKISGGAEVERRIRNVERIKDKQGVGYEIMLDKSYSMINSMDTMKKTMKDFVNALNYKVGDRGELISFDSYLMYMATYTKDKDRLITGINNMTPYGNTALYDALYTGVNNASQRSGANCVIAFTDGEDNSSTHTMDEVVQLAKEKNIPIYLIGTADADSSTLQSIADETNGFFWSMDSISDMSEVLNRIKMNQDNLYCLEYESDSSSDPYSDRIVSALLADSNDHTNGGIGEDLQFAPVKKEKVQKAVYKVYKGDVTWTEANDACMREGAHLVTIPSKKEEDKIIKLAVDNDLKYVWIGGYTSQRQDGDVFAHWITGEKTTYTNWMEGEPSRNDKDGSPEFYLMLWRIGSEWSWNDQRNNVYNSPYLHKTFSGRTGYVCKVDAQD</sequence>
<dbReference type="EMBL" id="MNLH01000009">
    <property type="protein sequence ID" value="PNS42841.1"/>
    <property type="molecule type" value="Genomic_DNA"/>
</dbReference>
<organism evidence="4 5">
    <name type="scientific">Gardnerella vaginalis</name>
    <dbReference type="NCBI Taxonomy" id="2702"/>
    <lineage>
        <taxon>Bacteria</taxon>
        <taxon>Bacillati</taxon>
        <taxon>Actinomycetota</taxon>
        <taxon>Actinomycetes</taxon>
        <taxon>Bifidobacteriales</taxon>
        <taxon>Bifidobacteriaceae</taxon>
        <taxon>Gardnerella</taxon>
    </lineage>
</organism>
<dbReference type="SUPFAM" id="SSF56436">
    <property type="entry name" value="C-type lectin-like"/>
    <property type="match status" value="1"/>
</dbReference>
<dbReference type="InterPro" id="IPR016186">
    <property type="entry name" value="C-type_lectin-like/link_sf"/>
</dbReference>